<proteinExistence type="predicted"/>
<dbReference type="Proteomes" id="UP000619479">
    <property type="component" value="Unassembled WGS sequence"/>
</dbReference>
<evidence type="ECO:0000313" key="3">
    <source>
        <dbReference type="Proteomes" id="UP000619479"/>
    </source>
</evidence>
<dbReference type="RefSeq" id="WP_203738517.1">
    <property type="nucleotide sequence ID" value="NZ_BAAAUC010000013.1"/>
</dbReference>
<protein>
    <submittedName>
        <fullName evidence="2">Uncharacterized protein</fullName>
    </submittedName>
</protein>
<keyword evidence="3" id="KW-1185">Reference proteome</keyword>
<dbReference type="AlphaFoldDB" id="A0A919IES8"/>
<name>A0A919IES8_9ACTN</name>
<accession>A0A919IES8</accession>
<gene>
    <name evidence="2" type="ORF">Acy02nite_09220</name>
</gene>
<organism evidence="2 3">
    <name type="scientific">Actinoplanes cyaneus</name>
    <dbReference type="NCBI Taxonomy" id="52696"/>
    <lineage>
        <taxon>Bacteria</taxon>
        <taxon>Bacillati</taxon>
        <taxon>Actinomycetota</taxon>
        <taxon>Actinomycetes</taxon>
        <taxon>Micromonosporales</taxon>
        <taxon>Micromonosporaceae</taxon>
        <taxon>Actinoplanes</taxon>
    </lineage>
</organism>
<evidence type="ECO:0000313" key="2">
    <source>
        <dbReference type="EMBL" id="GID63041.1"/>
    </source>
</evidence>
<reference evidence="2" key="1">
    <citation type="submission" date="2021-01" db="EMBL/GenBank/DDBJ databases">
        <title>Whole genome shotgun sequence of Actinoplanes cyaneus NBRC 14990.</title>
        <authorList>
            <person name="Komaki H."/>
            <person name="Tamura T."/>
        </authorList>
    </citation>
    <scope>NUCLEOTIDE SEQUENCE</scope>
    <source>
        <strain evidence="2">NBRC 14990</strain>
    </source>
</reference>
<feature type="region of interest" description="Disordered" evidence="1">
    <location>
        <begin position="92"/>
        <end position="113"/>
    </location>
</feature>
<evidence type="ECO:0000256" key="1">
    <source>
        <dbReference type="SAM" id="MobiDB-lite"/>
    </source>
</evidence>
<comment type="caution">
    <text evidence="2">The sequence shown here is derived from an EMBL/GenBank/DDBJ whole genome shotgun (WGS) entry which is preliminary data.</text>
</comment>
<sequence length="206" mass="22333">MSFLPGRSASVPLHAAGELGLAPAQDRDHWWGRLSDQARRRIAASAGATVEWYAYGGDDLPYAVVLGANALVVWTPERLTAHRWVRRSLTDTRVRQRPSDAGPGGGLTASGPPPVDLGLSESMRGFLGNLPAEAQQRLQQPFVAGDRVVAYEFFYYGNEEEMDVWCYLAGSSAVTFAAGHRKARRGAPSHAVAWDLKCYHAPLAAS</sequence>
<dbReference type="EMBL" id="BOMH01000007">
    <property type="protein sequence ID" value="GID63041.1"/>
    <property type="molecule type" value="Genomic_DNA"/>
</dbReference>